<dbReference type="OrthoDB" id="9792301at2"/>
<evidence type="ECO:0000313" key="4">
    <source>
        <dbReference type="Proteomes" id="UP000266113"/>
    </source>
</evidence>
<dbReference type="InterPro" id="IPR052061">
    <property type="entry name" value="PTE-AB_protein"/>
</dbReference>
<proteinExistence type="predicted"/>
<dbReference type="GO" id="GO:0016790">
    <property type="term" value="F:thiolester hydrolase activity"/>
    <property type="evidence" value="ECO:0007669"/>
    <property type="project" value="UniProtKB-ARBA"/>
</dbReference>
<evidence type="ECO:0000259" key="2">
    <source>
        <dbReference type="Pfam" id="PF03061"/>
    </source>
</evidence>
<reference evidence="3 4" key="1">
    <citation type="submission" date="2018-09" db="EMBL/GenBank/DDBJ databases">
        <title>Discovery and Ecogenomic Context for Candidatus Cryosericales, a Global Caldiserica Order Active in Thawing Permafrost.</title>
        <authorList>
            <person name="Martinez M.A."/>
            <person name="Woodcroft B.J."/>
            <person name="Ignacio Espinoza J.C."/>
            <person name="Zayed A."/>
            <person name="Singleton C.M."/>
            <person name="Boyd J."/>
            <person name="Li Y.-F."/>
            <person name="Purvine S."/>
            <person name="Maughan H."/>
            <person name="Hodgkins S.B."/>
            <person name="Anderson D."/>
            <person name="Sederholm M."/>
            <person name="Temperton B."/>
            <person name="Saleska S.R."/>
            <person name="Tyson G.W."/>
            <person name="Rich V.I."/>
        </authorList>
    </citation>
    <scope>NUCLEOTIDE SEQUENCE [LARGE SCALE GENOMIC DNA]</scope>
    <source>
        <strain evidence="3 4">SMC1</strain>
    </source>
</reference>
<dbReference type="SUPFAM" id="SSF54637">
    <property type="entry name" value="Thioesterase/thiol ester dehydrase-isomerase"/>
    <property type="match status" value="1"/>
</dbReference>
<feature type="domain" description="Thioesterase" evidence="2">
    <location>
        <begin position="44"/>
        <end position="98"/>
    </location>
</feature>
<sequence>MSTRIDNCFVCSPDNPAGLHLRFDMRDGTSTAEFLLDSAFDGYHGVTHGGIQAAILDDAMANIFFSMGLPAFTVDIHVRYHRPMYSDRKYRVEARLAEDRGSRIKATEACIKDLASGEVVTEAMATFLIGRSLLESVRSKTEDEHQQQESHIEIESDAGAAEEVSGPQAHSAEYADSGHHAGSDSHPVAVAGVRLPQEGSDPTGGRQQVRCAGDEHGHDQAFTRRRQGSQDRHPVP</sequence>
<dbReference type="PANTHER" id="PTHR47260:SF3">
    <property type="entry name" value="THIOESTERASE FAMILY PROTEIN (AFU_ORTHOLOGUE AFUA_7G03960)"/>
    <property type="match status" value="1"/>
</dbReference>
<dbReference type="EMBL" id="QXIY01000033">
    <property type="protein sequence ID" value="RIE16245.1"/>
    <property type="molecule type" value="Genomic_DNA"/>
</dbReference>
<organism evidence="3 4">
    <name type="scientific">Candidatus Cryosericum septentrionale</name>
    <dbReference type="NCBI Taxonomy" id="2290913"/>
    <lineage>
        <taxon>Bacteria</taxon>
        <taxon>Pseudomonadati</taxon>
        <taxon>Caldisericota/Cryosericota group</taxon>
        <taxon>Candidatus Cryosericota</taxon>
        <taxon>Candidatus Cryosericia</taxon>
        <taxon>Candidatus Cryosericales</taxon>
        <taxon>Candidatus Cryosericaceae</taxon>
        <taxon>Candidatus Cryosericum</taxon>
    </lineage>
</organism>
<name>A0A398DM43_9BACT</name>
<gene>
    <name evidence="3" type="ORF">SMC1_07490</name>
</gene>
<evidence type="ECO:0000256" key="1">
    <source>
        <dbReference type="SAM" id="MobiDB-lite"/>
    </source>
</evidence>
<dbReference type="InterPro" id="IPR006683">
    <property type="entry name" value="Thioestr_dom"/>
</dbReference>
<feature type="compositionally biased region" description="Basic and acidic residues" evidence="1">
    <location>
        <begin position="139"/>
        <end position="154"/>
    </location>
</feature>
<keyword evidence="4" id="KW-1185">Reference proteome</keyword>
<dbReference type="Pfam" id="PF03061">
    <property type="entry name" value="4HBT"/>
    <property type="match status" value="1"/>
</dbReference>
<protein>
    <submittedName>
        <fullName evidence="3">PaaI family thioesterase</fullName>
    </submittedName>
</protein>
<dbReference type="Gene3D" id="3.10.129.10">
    <property type="entry name" value="Hotdog Thioesterase"/>
    <property type="match status" value="1"/>
</dbReference>
<feature type="compositionally biased region" description="Basic and acidic residues" evidence="1">
    <location>
        <begin position="212"/>
        <end position="236"/>
    </location>
</feature>
<evidence type="ECO:0000313" key="3">
    <source>
        <dbReference type="EMBL" id="RIE16245.1"/>
    </source>
</evidence>
<dbReference type="InterPro" id="IPR029069">
    <property type="entry name" value="HotDog_dom_sf"/>
</dbReference>
<dbReference type="PANTHER" id="PTHR47260">
    <property type="entry name" value="UPF0644 PROTEIN PB2B4.06"/>
    <property type="match status" value="1"/>
</dbReference>
<feature type="region of interest" description="Disordered" evidence="1">
    <location>
        <begin position="139"/>
        <end position="236"/>
    </location>
</feature>
<accession>A0A398DM43</accession>
<comment type="caution">
    <text evidence="3">The sequence shown here is derived from an EMBL/GenBank/DDBJ whole genome shotgun (WGS) entry which is preliminary data.</text>
</comment>
<dbReference type="AlphaFoldDB" id="A0A398DM43"/>
<dbReference type="CDD" id="cd03443">
    <property type="entry name" value="PaaI_thioesterase"/>
    <property type="match status" value="1"/>
</dbReference>
<dbReference type="Proteomes" id="UP000266113">
    <property type="component" value="Unassembled WGS sequence"/>
</dbReference>